<proteinExistence type="predicted"/>
<dbReference type="SMART" id="SM01204">
    <property type="entry name" value="FIST_C"/>
    <property type="match status" value="1"/>
</dbReference>
<evidence type="ECO:0000259" key="2">
    <source>
        <dbReference type="SMART" id="SM01204"/>
    </source>
</evidence>
<dbReference type="RefSeq" id="WP_140990513.1">
    <property type="nucleotide sequence ID" value="NZ_VHIQ01000005.1"/>
</dbReference>
<dbReference type="Pfam" id="PF10442">
    <property type="entry name" value="FIST_C"/>
    <property type="match status" value="1"/>
</dbReference>
<evidence type="ECO:0000259" key="1">
    <source>
        <dbReference type="SMART" id="SM00897"/>
    </source>
</evidence>
<dbReference type="OrthoDB" id="9770435at2"/>
<dbReference type="EMBL" id="VHIQ01000005">
    <property type="protein sequence ID" value="TPV32766.1"/>
    <property type="molecule type" value="Genomic_DNA"/>
</dbReference>
<gene>
    <name evidence="3" type="ORF">FJ651_10645</name>
</gene>
<dbReference type="InterPro" id="IPR013702">
    <property type="entry name" value="FIST_domain_N"/>
</dbReference>
<dbReference type="SMART" id="SM00897">
    <property type="entry name" value="FIST"/>
    <property type="match status" value="1"/>
</dbReference>
<feature type="domain" description="FIST" evidence="1">
    <location>
        <begin position="27"/>
        <end position="224"/>
    </location>
</feature>
<dbReference type="InterPro" id="IPR019494">
    <property type="entry name" value="FIST_C"/>
</dbReference>
<comment type="caution">
    <text evidence="3">The sequence shown here is derived from an EMBL/GenBank/DDBJ whole genome shotgun (WGS) entry which is preliminary data.</text>
</comment>
<organism evidence="3 4">
    <name type="scientific">Paucihalobacter ruber</name>
    <dbReference type="NCBI Taxonomy" id="2567861"/>
    <lineage>
        <taxon>Bacteria</taxon>
        <taxon>Pseudomonadati</taxon>
        <taxon>Bacteroidota</taxon>
        <taxon>Flavobacteriia</taxon>
        <taxon>Flavobacteriales</taxon>
        <taxon>Flavobacteriaceae</taxon>
        <taxon>Paucihalobacter</taxon>
    </lineage>
</organism>
<dbReference type="PANTHER" id="PTHR40252">
    <property type="entry name" value="BLR0328 PROTEIN"/>
    <property type="match status" value="1"/>
</dbReference>
<accession>A0A506PG04</accession>
<evidence type="ECO:0000313" key="3">
    <source>
        <dbReference type="EMBL" id="TPV32766.1"/>
    </source>
</evidence>
<evidence type="ECO:0000313" key="4">
    <source>
        <dbReference type="Proteomes" id="UP000317332"/>
    </source>
</evidence>
<feature type="domain" description="FIST C-domain" evidence="2">
    <location>
        <begin position="225"/>
        <end position="367"/>
    </location>
</feature>
<reference evidence="3 4" key="1">
    <citation type="submission" date="2019-06" db="EMBL/GenBank/DDBJ databases">
        <title>Flavobacteriaceae Paucihalobacterium erythroidium CWB-1, complete genome.</title>
        <authorList>
            <person name="Wu S."/>
        </authorList>
    </citation>
    <scope>NUCLEOTIDE SEQUENCE [LARGE SCALE GENOMIC DNA]</scope>
    <source>
        <strain evidence="3 4">CWB-1</strain>
    </source>
</reference>
<dbReference type="Proteomes" id="UP000317332">
    <property type="component" value="Unassembled WGS sequence"/>
</dbReference>
<name>A0A506PG04_9FLAO</name>
<evidence type="ECO:0008006" key="5">
    <source>
        <dbReference type="Google" id="ProtNLM"/>
    </source>
</evidence>
<protein>
    <recommendedName>
        <fullName evidence="5">Histidine kinase</fullName>
    </recommendedName>
</protein>
<keyword evidence="4" id="KW-1185">Reference proteome</keyword>
<sequence>MISKTIKGNSTETIIKEIDQATSDGFKPTLAIVFISVKQDREAISKLLNEKGIQIFGATTAGEFIDGDIEEGSIVMMLIDMNPAYFKVEFIETNEQTTVDDAKKLGVIAKNTFNNPALIIATGGIFIDGDQIMEGIIDGFGKSTSSQDSELTVFGGMAGDDLIAEKPLVFTNGKSTDNAIMALIIDKDYIDVRGIASCGWKAIGTTKTVTKSEGNIVYTIDDKPALDMLMKYLGVNVEQEANNGIVAFLNSWYYPLQLERDNGDIVIRATRFANSENRSLICTGSVPQGSKIKFAFPPEFDAIETVVAECESIKDNTQQKADALIMFSCVSRHLSFGALIKEEIEQVQNLWKAPLVGFFTYGEYGRSKIGNNEFHNNACCMVALTEKPQ</sequence>
<dbReference type="Pfam" id="PF08495">
    <property type="entry name" value="FIST"/>
    <property type="match status" value="1"/>
</dbReference>
<dbReference type="PANTHER" id="PTHR40252:SF2">
    <property type="entry name" value="BLR0328 PROTEIN"/>
    <property type="match status" value="1"/>
</dbReference>
<dbReference type="AlphaFoldDB" id="A0A506PG04"/>